<dbReference type="GO" id="GO:0006508">
    <property type="term" value="P:proteolysis"/>
    <property type="evidence" value="ECO:0007669"/>
    <property type="project" value="UniProtKB-KW"/>
</dbReference>
<evidence type="ECO:0000259" key="4">
    <source>
        <dbReference type="Pfam" id="PF13180"/>
    </source>
</evidence>
<dbReference type="SUPFAM" id="SSF50156">
    <property type="entry name" value="PDZ domain-like"/>
    <property type="match status" value="1"/>
</dbReference>
<organism evidence="5 6">
    <name type="scientific">Oceanispirochaeta crateris</name>
    <dbReference type="NCBI Taxonomy" id="2518645"/>
    <lineage>
        <taxon>Bacteria</taxon>
        <taxon>Pseudomonadati</taxon>
        <taxon>Spirochaetota</taxon>
        <taxon>Spirochaetia</taxon>
        <taxon>Spirochaetales</taxon>
        <taxon>Spirochaetaceae</taxon>
        <taxon>Oceanispirochaeta</taxon>
    </lineage>
</organism>
<evidence type="ECO:0000313" key="6">
    <source>
        <dbReference type="Proteomes" id="UP000324209"/>
    </source>
</evidence>
<protein>
    <submittedName>
        <fullName evidence="5">PDZ domain-containing protein</fullName>
    </submittedName>
</protein>
<dbReference type="InterPro" id="IPR043504">
    <property type="entry name" value="Peptidase_S1_PA_chymotrypsin"/>
</dbReference>
<dbReference type="Proteomes" id="UP000324209">
    <property type="component" value="Chromosome"/>
</dbReference>
<dbReference type="KEGG" id="ock:EXM22_10605"/>
<keyword evidence="3" id="KW-0378">Hydrolase</keyword>
<dbReference type="InterPro" id="IPR001478">
    <property type="entry name" value="PDZ"/>
</dbReference>
<dbReference type="SUPFAM" id="SSF50494">
    <property type="entry name" value="Trypsin-like serine proteases"/>
    <property type="match status" value="1"/>
</dbReference>
<dbReference type="OrthoDB" id="9758917at2"/>
<evidence type="ECO:0000256" key="1">
    <source>
        <dbReference type="ARBA" id="ARBA00010541"/>
    </source>
</evidence>
<dbReference type="Gene3D" id="2.40.10.10">
    <property type="entry name" value="Trypsin-like serine proteases"/>
    <property type="match status" value="1"/>
</dbReference>
<keyword evidence="2" id="KW-0645">Protease</keyword>
<dbReference type="Pfam" id="PF13180">
    <property type="entry name" value="PDZ_2"/>
    <property type="match status" value="1"/>
</dbReference>
<evidence type="ECO:0000256" key="2">
    <source>
        <dbReference type="ARBA" id="ARBA00022670"/>
    </source>
</evidence>
<dbReference type="EMBL" id="CP036150">
    <property type="protein sequence ID" value="QEN08412.1"/>
    <property type="molecule type" value="Genomic_DNA"/>
</dbReference>
<dbReference type="PANTHER" id="PTHR43343:SF3">
    <property type="entry name" value="PROTEASE DO-LIKE 8, CHLOROPLASTIC"/>
    <property type="match status" value="1"/>
</dbReference>
<dbReference type="PANTHER" id="PTHR43343">
    <property type="entry name" value="PEPTIDASE S12"/>
    <property type="match status" value="1"/>
</dbReference>
<dbReference type="AlphaFoldDB" id="A0A5C1QQL1"/>
<feature type="domain" description="PDZ" evidence="4">
    <location>
        <begin position="67"/>
        <end position="151"/>
    </location>
</feature>
<dbReference type="InterPro" id="IPR009003">
    <property type="entry name" value="Peptidase_S1_PA"/>
</dbReference>
<keyword evidence="6" id="KW-1185">Reference proteome</keyword>
<dbReference type="InterPro" id="IPR036034">
    <property type="entry name" value="PDZ_sf"/>
</dbReference>
<sequence>MVGINTMIISPGGNGSVGIGFAIPVETALRIIPELIKNGRVNRGWIEIEALSLTPSLARQLNIAFIQPGILVTSVLPKGNAEQAGLLGGDQRRSIGLGLNSIAVGGDIITKINGTEIKNVLDYFSVLEGSHPGEKYEIEYLRAGKVESTKIVLSERPAQFQF</sequence>
<dbReference type="InterPro" id="IPR051201">
    <property type="entry name" value="Chloro_Bact_Ser_Proteases"/>
</dbReference>
<evidence type="ECO:0000313" key="5">
    <source>
        <dbReference type="EMBL" id="QEN08412.1"/>
    </source>
</evidence>
<proteinExistence type="inferred from homology"/>
<accession>A0A5C1QQL1</accession>
<name>A0A5C1QQL1_9SPIO</name>
<dbReference type="Gene3D" id="2.30.42.10">
    <property type="match status" value="1"/>
</dbReference>
<reference evidence="5 6" key="1">
    <citation type="submission" date="2019-02" db="EMBL/GenBank/DDBJ databases">
        <title>Complete Genome Sequence and Methylome Analysis of free living Spirochaetas.</title>
        <authorList>
            <person name="Fomenkov A."/>
            <person name="Dubinina G."/>
            <person name="Leshcheva N."/>
            <person name="Mikheeva N."/>
            <person name="Grabovich M."/>
            <person name="Vincze T."/>
            <person name="Roberts R.J."/>
        </authorList>
    </citation>
    <scope>NUCLEOTIDE SEQUENCE [LARGE SCALE GENOMIC DNA]</scope>
    <source>
        <strain evidence="5 6">K2</strain>
    </source>
</reference>
<dbReference type="GO" id="GO:0008233">
    <property type="term" value="F:peptidase activity"/>
    <property type="evidence" value="ECO:0007669"/>
    <property type="project" value="UniProtKB-KW"/>
</dbReference>
<evidence type="ECO:0000256" key="3">
    <source>
        <dbReference type="ARBA" id="ARBA00022801"/>
    </source>
</evidence>
<gene>
    <name evidence="5" type="ORF">EXM22_10605</name>
</gene>
<comment type="similarity">
    <text evidence="1">Belongs to the peptidase S1C family.</text>
</comment>